<dbReference type="PANTHER" id="PTHR30614:SF0">
    <property type="entry name" value="L-CYSTINE TRANSPORT SYSTEM PERMEASE PROTEIN TCYL"/>
    <property type="match status" value="1"/>
</dbReference>
<dbReference type="InterPro" id="IPR010065">
    <property type="entry name" value="AA_ABC_transptr_permease_3TM"/>
</dbReference>
<feature type="transmembrane region" description="Helical" evidence="8">
    <location>
        <begin position="20"/>
        <end position="43"/>
    </location>
</feature>
<dbReference type="SUPFAM" id="SSF161098">
    <property type="entry name" value="MetI-like"/>
    <property type="match status" value="1"/>
</dbReference>
<dbReference type="PANTHER" id="PTHR30614">
    <property type="entry name" value="MEMBRANE COMPONENT OF AMINO ACID ABC TRANSPORTER"/>
    <property type="match status" value="1"/>
</dbReference>
<evidence type="ECO:0000256" key="4">
    <source>
        <dbReference type="ARBA" id="ARBA00022692"/>
    </source>
</evidence>
<comment type="similarity">
    <text evidence="8">Belongs to the binding-protein-dependent transport system permease family.</text>
</comment>
<evidence type="ECO:0000259" key="9">
    <source>
        <dbReference type="PROSITE" id="PS50928"/>
    </source>
</evidence>
<evidence type="ECO:0000256" key="1">
    <source>
        <dbReference type="ARBA" id="ARBA00004651"/>
    </source>
</evidence>
<gene>
    <name evidence="10" type="ORF">EV213_11848</name>
</gene>
<dbReference type="CDD" id="cd06261">
    <property type="entry name" value="TM_PBP2"/>
    <property type="match status" value="1"/>
</dbReference>
<dbReference type="AlphaFoldDB" id="A0A4R6TS36"/>
<keyword evidence="2 8" id="KW-0813">Transport</keyword>
<keyword evidence="7 8" id="KW-0472">Membrane</keyword>
<keyword evidence="4 8" id="KW-0812">Transmembrane</keyword>
<dbReference type="GO" id="GO:0022857">
    <property type="term" value="F:transmembrane transporter activity"/>
    <property type="evidence" value="ECO:0007669"/>
    <property type="project" value="InterPro"/>
</dbReference>
<evidence type="ECO:0000313" key="11">
    <source>
        <dbReference type="Proteomes" id="UP000295632"/>
    </source>
</evidence>
<sequence length="235" mass="26680">MSWDWNLVFESMPALLDGMLSTLWITIAAFIVALIFGLILTLLRRIPFKPLAMVFYGISEFIRMTPPLVQLLFVYYAWPQIPVIGVALSPFVAGTFTLGLHYSTYLSEIYRSGIEGVDKGQWEASRALNFSHVHTWTKIVLPQAIPPVIPQLGNYLIVMFKETPLLIAIQYSEMLKAANTITSSTFKYVEIYTIAGLLFLLLSYPSSLLVQYLEKRMKNRYARKAKKVERKGATA</sequence>
<keyword evidence="6 8" id="KW-1133">Transmembrane helix</keyword>
<evidence type="ECO:0000313" key="10">
    <source>
        <dbReference type="EMBL" id="TDQ36418.1"/>
    </source>
</evidence>
<evidence type="ECO:0000256" key="8">
    <source>
        <dbReference type="RuleBase" id="RU363032"/>
    </source>
</evidence>
<proteinExistence type="inferred from homology"/>
<dbReference type="NCBIfam" id="TIGR03003">
    <property type="entry name" value="ectoine_ehuD"/>
    <property type="match status" value="1"/>
</dbReference>
<dbReference type="NCBIfam" id="TIGR01726">
    <property type="entry name" value="HEQRo_perm_3TM"/>
    <property type="match status" value="1"/>
</dbReference>
<name>A0A4R6TS36_9BACI</name>
<dbReference type="InterPro" id="IPR014341">
    <property type="entry name" value="Ectoine_EhuD"/>
</dbReference>
<evidence type="ECO:0000256" key="6">
    <source>
        <dbReference type="ARBA" id="ARBA00022989"/>
    </source>
</evidence>
<comment type="subcellular location">
    <subcellularLocation>
        <location evidence="1 8">Cell membrane</location>
        <topology evidence="1 8">Multi-pass membrane protein</topology>
    </subcellularLocation>
</comment>
<dbReference type="GO" id="GO:0006865">
    <property type="term" value="P:amino acid transport"/>
    <property type="evidence" value="ECO:0007669"/>
    <property type="project" value="UniProtKB-KW"/>
</dbReference>
<feature type="domain" description="ABC transmembrane type-1" evidence="9">
    <location>
        <begin position="19"/>
        <end position="210"/>
    </location>
</feature>
<comment type="caution">
    <text evidence="10">The sequence shown here is derived from an EMBL/GenBank/DDBJ whole genome shotgun (WGS) entry which is preliminary data.</text>
</comment>
<organism evidence="10 11">
    <name type="scientific">Aureibacillus halotolerans</name>
    <dbReference type="NCBI Taxonomy" id="1508390"/>
    <lineage>
        <taxon>Bacteria</taxon>
        <taxon>Bacillati</taxon>
        <taxon>Bacillota</taxon>
        <taxon>Bacilli</taxon>
        <taxon>Bacillales</taxon>
        <taxon>Bacillaceae</taxon>
        <taxon>Aureibacillus</taxon>
    </lineage>
</organism>
<dbReference type="EMBL" id="SNYJ01000018">
    <property type="protein sequence ID" value="TDQ36418.1"/>
    <property type="molecule type" value="Genomic_DNA"/>
</dbReference>
<dbReference type="GO" id="GO:0043190">
    <property type="term" value="C:ATP-binding cassette (ABC) transporter complex"/>
    <property type="evidence" value="ECO:0007669"/>
    <property type="project" value="InterPro"/>
</dbReference>
<feature type="transmembrane region" description="Helical" evidence="8">
    <location>
        <begin position="191"/>
        <end position="213"/>
    </location>
</feature>
<keyword evidence="3" id="KW-1003">Cell membrane</keyword>
<dbReference type="InterPro" id="IPR000515">
    <property type="entry name" value="MetI-like"/>
</dbReference>
<dbReference type="Gene3D" id="1.10.3720.10">
    <property type="entry name" value="MetI-like"/>
    <property type="match status" value="1"/>
</dbReference>
<accession>A0A4R6TS36</accession>
<keyword evidence="11" id="KW-1185">Reference proteome</keyword>
<dbReference type="PROSITE" id="PS50928">
    <property type="entry name" value="ABC_TM1"/>
    <property type="match status" value="1"/>
</dbReference>
<reference evidence="10 11" key="1">
    <citation type="submission" date="2019-03" db="EMBL/GenBank/DDBJ databases">
        <title>Genomic Encyclopedia of Type Strains, Phase IV (KMG-IV): sequencing the most valuable type-strain genomes for metagenomic binning, comparative biology and taxonomic classification.</title>
        <authorList>
            <person name="Goeker M."/>
        </authorList>
    </citation>
    <scope>NUCLEOTIDE SEQUENCE [LARGE SCALE GENOMIC DNA]</scope>
    <source>
        <strain evidence="10 11">DSM 28697</strain>
    </source>
</reference>
<protein>
    <submittedName>
        <fullName evidence="10">Amino acid ABC transporter membrane protein 2 (PAAT family)</fullName>
    </submittedName>
</protein>
<dbReference type="OrthoDB" id="9805999at2"/>
<evidence type="ECO:0000256" key="3">
    <source>
        <dbReference type="ARBA" id="ARBA00022475"/>
    </source>
</evidence>
<evidence type="ECO:0000256" key="5">
    <source>
        <dbReference type="ARBA" id="ARBA00022970"/>
    </source>
</evidence>
<evidence type="ECO:0000256" key="7">
    <source>
        <dbReference type="ARBA" id="ARBA00023136"/>
    </source>
</evidence>
<dbReference type="Proteomes" id="UP000295632">
    <property type="component" value="Unassembled WGS sequence"/>
</dbReference>
<dbReference type="InterPro" id="IPR035906">
    <property type="entry name" value="MetI-like_sf"/>
</dbReference>
<keyword evidence="5" id="KW-0029">Amino-acid transport</keyword>
<dbReference type="Pfam" id="PF00528">
    <property type="entry name" value="BPD_transp_1"/>
    <property type="match status" value="1"/>
</dbReference>
<dbReference type="InterPro" id="IPR043429">
    <property type="entry name" value="ArtM/GltK/GlnP/TcyL/YhdX-like"/>
</dbReference>
<dbReference type="RefSeq" id="WP_133581708.1">
    <property type="nucleotide sequence ID" value="NZ_SNYJ01000018.1"/>
</dbReference>
<evidence type="ECO:0000256" key="2">
    <source>
        <dbReference type="ARBA" id="ARBA00022448"/>
    </source>
</evidence>